<dbReference type="KEGG" id="vpo:Kpol_2001p58"/>
<dbReference type="GO" id="GO:0080135">
    <property type="term" value="P:regulation of cellular response to stress"/>
    <property type="evidence" value="ECO:0007669"/>
    <property type="project" value="EnsemblFungi"/>
</dbReference>
<dbReference type="RefSeq" id="XP_001646411.1">
    <property type="nucleotide sequence ID" value="XM_001646361.1"/>
</dbReference>
<dbReference type="Pfam" id="PF00620">
    <property type="entry name" value="RhoGAP"/>
    <property type="match status" value="1"/>
</dbReference>
<dbReference type="EMBL" id="DS480388">
    <property type="protein sequence ID" value="EDO18553.1"/>
    <property type="molecule type" value="Genomic_DNA"/>
</dbReference>
<feature type="compositionally biased region" description="Low complexity" evidence="1">
    <location>
        <begin position="434"/>
        <end position="448"/>
    </location>
</feature>
<dbReference type="HOGENOM" id="CLU_027718_0_0_1"/>
<organism evidence="4">
    <name type="scientific">Vanderwaltozyma polyspora (strain ATCC 22028 / DSM 70294 / BCRC 21397 / CBS 2163 / NBRC 10782 / NRRL Y-8283 / UCD 57-17)</name>
    <name type="common">Kluyveromyces polysporus</name>
    <dbReference type="NCBI Taxonomy" id="436907"/>
    <lineage>
        <taxon>Eukaryota</taxon>
        <taxon>Fungi</taxon>
        <taxon>Dikarya</taxon>
        <taxon>Ascomycota</taxon>
        <taxon>Saccharomycotina</taxon>
        <taxon>Saccharomycetes</taxon>
        <taxon>Saccharomycetales</taxon>
        <taxon>Saccharomycetaceae</taxon>
        <taxon>Vanderwaltozyma</taxon>
    </lineage>
</organism>
<dbReference type="PROSITE" id="PS50238">
    <property type="entry name" value="RHOGAP"/>
    <property type="match status" value="1"/>
</dbReference>
<name>A7TGU0_VANPO</name>
<dbReference type="CDD" id="cd00159">
    <property type="entry name" value="RhoGAP"/>
    <property type="match status" value="1"/>
</dbReference>
<evidence type="ECO:0000256" key="1">
    <source>
        <dbReference type="SAM" id="MobiDB-lite"/>
    </source>
</evidence>
<dbReference type="InterPro" id="IPR036865">
    <property type="entry name" value="CRAL-TRIO_dom_sf"/>
</dbReference>
<proteinExistence type="predicted"/>
<feature type="compositionally biased region" description="Polar residues" evidence="1">
    <location>
        <begin position="475"/>
        <end position="490"/>
    </location>
</feature>
<dbReference type="SUPFAM" id="SSF48350">
    <property type="entry name" value="GTPase activation domain, GAP"/>
    <property type="match status" value="1"/>
</dbReference>
<dbReference type="AlphaFoldDB" id="A7TGU0"/>
<dbReference type="GO" id="GO:0042805">
    <property type="term" value="F:actinin binding"/>
    <property type="evidence" value="ECO:0007669"/>
    <property type="project" value="EnsemblFungi"/>
</dbReference>
<feature type="region of interest" description="Disordered" evidence="1">
    <location>
        <begin position="372"/>
        <end position="531"/>
    </location>
</feature>
<dbReference type="InterPro" id="IPR008936">
    <property type="entry name" value="Rho_GTPase_activation_prot"/>
</dbReference>
<dbReference type="GO" id="GO:0051510">
    <property type="term" value="P:regulation of unidimensional cell growth"/>
    <property type="evidence" value="ECO:0007669"/>
    <property type="project" value="EnsemblFungi"/>
</dbReference>
<dbReference type="InterPro" id="IPR000198">
    <property type="entry name" value="RhoGAP_dom"/>
</dbReference>
<keyword evidence="4" id="KW-1185">Reference proteome</keyword>
<dbReference type="PhylomeDB" id="A7TGU0"/>
<evidence type="ECO:0000313" key="4">
    <source>
        <dbReference type="Proteomes" id="UP000000267"/>
    </source>
</evidence>
<dbReference type="PANTHER" id="PTHR45808:SF2">
    <property type="entry name" value="RHO GTPASE-ACTIVATING PROTEIN 68F"/>
    <property type="match status" value="1"/>
</dbReference>
<dbReference type="STRING" id="436907.A7TGU0"/>
<feature type="compositionally biased region" description="Low complexity" evidence="1">
    <location>
        <begin position="499"/>
        <end position="510"/>
    </location>
</feature>
<dbReference type="GO" id="GO:0007264">
    <property type="term" value="P:small GTPase-mediated signal transduction"/>
    <property type="evidence" value="ECO:0007669"/>
    <property type="project" value="TreeGrafter"/>
</dbReference>
<dbReference type="FunCoup" id="A7TGU0">
    <property type="interactions" value="70"/>
</dbReference>
<dbReference type="eggNOG" id="KOG4406">
    <property type="taxonomic scope" value="Eukaryota"/>
</dbReference>
<reference evidence="3 4" key="1">
    <citation type="journal article" date="2007" name="Proc. Natl. Acad. Sci. U.S.A.">
        <title>Independent sorting-out of thousands of duplicated gene pairs in two yeast species descended from a whole-genome duplication.</title>
        <authorList>
            <person name="Scannell D.R."/>
            <person name="Frank A.C."/>
            <person name="Conant G.C."/>
            <person name="Byrne K.P."/>
            <person name="Woolfit M."/>
            <person name="Wolfe K.H."/>
        </authorList>
    </citation>
    <scope>NUCLEOTIDE SEQUENCE [LARGE SCALE GENOMIC DNA]</scope>
    <source>
        <strain evidence="4">ATCC 22028 / DSM 70294 / BCRC 21397 / CBS 2163 / NBRC 10782 / NRRL Y-8283 / UCD 57-17</strain>
    </source>
</reference>
<dbReference type="OMA" id="KKISWVY"/>
<dbReference type="GeneID" id="5546849"/>
<sequence length="633" mass="71626">MLDINVNNIFFKSYSVDPNTGHSIYVFDSTYLPSPEEVGDKQVFDLLIDELMDTLMAKLPSAPYSLVVFSSGFSNKKISWVYGIKMFSKLPQESRVFLQKTYIVHESFFIRTVYQVLSNAMSIKFLGSSSNSTDSSSNENTSASLIHVSDLTGLSHLIDITRLRISLNVYMHDYELSEYIDVPSEYFGRLTTLGNRQYRQLIFDKVFKRLQLEGINYPMVFQKPGSYKKVNILLDIIERSNYIDLSQWDIYSLASIFLHFLKNKSKPLIPIDFIALPIVDDFDYTYATFLRIIHYNEYYELLAAIFPLFTSFLDNEDHTKHNSKTLSKALTPTLCKEKISILSSDRLSIGTRYIKNLLEHFPSILNRIESSTRSPRPVSTIDSTKLKQRTISAPITSPVAKQPVRVASQGLPPPALPKPRKLSPTRSENRDTSPTRSISRSTSPIRTLPPLPDKKKPTENGNALSNIPVKLPPLNISNIPSLKPETSNNETRSEKTVRISSDSSSILADESLTDSVSNRREPGSPTAPSEAIKEMVQDKPANDDDNDEINNILKSASKLTLEHNEKILTFDKELKKKKKLEEINNTTNHSKFSDDGYSGIKSGSKVGRLAALYEERVQGIQMMNEMQKKMNNV</sequence>
<dbReference type="Pfam" id="PF13716">
    <property type="entry name" value="CRAL_TRIO_2"/>
    <property type="match status" value="1"/>
</dbReference>
<gene>
    <name evidence="3" type="ORF">Kpol_2001p58</name>
</gene>
<dbReference type="GO" id="GO:0005096">
    <property type="term" value="F:GTPase activator activity"/>
    <property type="evidence" value="ECO:0007669"/>
    <property type="project" value="TreeGrafter"/>
</dbReference>
<evidence type="ECO:0000259" key="2">
    <source>
        <dbReference type="PROSITE" id="PS50238"/>
    </source>
</evidence>
<dbReference type="GO" id="GO:0005737">
    <property type="term" value="C:cytoplasm"/>
    <property type="evidence" value="ECO:0007669"/>
    <property type="project" value="TreeGrafter"/>
</dbReference>
<dbReference type="InterPro" id="IPR001251">
    <property type="entry name" value="CRAL-TRIO_dom"/>
</dbReference>
<dbReference type="SMART" id="SM00324">
    <property type="entry name" value="RhoGAP"/>
    <property type="match status" value="1"/>
</dbReference>
<dbReference type="PANTHER" id="PTHR45808">
    <property type="entry name" value="RHO GTPASE-ACTIVATING PROTEIN 68F"/>
    <property type="match status" value="1"/>
</dbReference>
<protein>
    <recommendedName>
        <fullName evidence="2">Rho-GAP domain-containing protein</fullName>
    </recommendedName>
</protein>
<dbReference type="OrthoDB" id="410651at2759"/>
<evidence type="ECO:0000313" key="3">
    <source>
        <dbReference type="EMBL" id="EDO18553.1"/>
    </source>
</evidence>
<dbReference type="Proteomes" id="UP000000267">
    <property type="component" value="Unassembled WGS sequence"/>
</dbReference>
<dbReference type="Gene3D" id="1.10.555.10">
    <property type="entry name" value="Rho GTPase activation protein"/>
    <property type="match status" value="1"/>
</dbReference>
<accession>A7TGU0</accession>
<dbReference type="Gene3D" id="3.40.525.10">
    <property type="entry name" value="CRAL-TRIO lipid binding domain"/>
    <property type="match status" value="1"/>
</dbReference>
<feature type="domain" description="Rho-GAP" evidence="2">
    <location>
        <begin position="188"/>
        <end position="365"/>
    </location>
</feature>
<dbReference type="InParanoid" id="A7TGU0"/>